<dbReference type="InterPro" id="IPR015422">
    <property type="entry name" value="PyrdxlP-dep_Trfase_small"/>
</dbReference>
<evidence type="ECO:0000256" key="1">
    <source>
        <dbReference type="PIRSR" id="PIRSR000390-1"/>
    </source>
</evidence>
<accession>A0A9D2Q7W1</accession>
<dbReference type="NCBIfam" id="TIGR04181">
    <property type="entry name" value="NHT_00031"/>
    <property type="match status" value="1"/>
</dbReference>
<reference evidence="4" key="1">
    <citation type="journal article" date="2021" name="PeerJ">
        <title>Extensive microbial diversity within the chicken gut microbiome revealed by metagenomics and culture.</title>
        <authorList>
            <person name="Gilroy R."/>
            <person name="Ravi A."/>
            <person name="Getino M."/>
            <person name="Pursley I."/>
            <person name="Horton D.L."/>
            <person name="Alikhan N.F."/>
            <person name="Baker D."/>
            <person name="Gharbi K."/>
            <person name="Hall N."/>
            <person name="Watson M."/>
            <person name="Adriaenssens E.M."/>
            <person name="Foster-Nyarko E."/>
            <person name="Jarju S."/>
            <person name="Secka A."/>
            <person name="Antonio M."/>
            <person name="Oren A."/>
            <person name="Chaudhuri R.R."/>
            <person name="La Ragione R."/>
            <person name="Hildebrand F."/>
            <person name="Pallen M.J."/>
        </authorList>
    </citation>
    <scope>NUCLEOTIDE SEQUENCE</scope>
    <source>
        <strain evidence="4">5933</strain>
    </source>
</reference>
<dbReference type="Pfam" id="PF01041">
    <property type="entry name" value="DegT_DnrJ_EryC1"/>
    <property type="match status" value="1"/>
</dbReference>
<dbReference type="PIRSF" id="PIRSF000390">
    <property type="entry name" value="PLP_StrS"/>
    <property type="match status" value="1"/>
</dbReference>
<dbReference type="CDD" id="cd00616">
    <property type="entry name" value="AHBA_syn"/>
    <property type="match status" value="1"/>
</dbReference>
<reference evidence="4" key="2">
    <citation type="submission" date="2021-04" db="EMBL/GenBank/DDBJ databases">
        <authorList>
            <person name="Gilroy R."/>
        </authorList>
    </citation>
    <scope>NUCLEOTIDE SEQUENCE</scope>
    <source>
        <strain evidence="4">5933</strain>
    </source>
</reference>
<protein>
    <submittedName>
        <fullName evidence="4">LegC family aminotransferase</fullName>
    </submittedName>
</protein>
<dbReference type="GO" id="GO:0030170">
    <property type="term" value="F:pyridoxal phosphate binding"/>
    <property type="evidence" value="ECO:0007669"/>
    <property type="project" value="TreeGrafter"/>
</dbReference>
<gene>
    <name evidence="4" type="ORF">H9698_09585</name>
</gene>
<evidence type="ECO:0000256" key="2">
    <source>
        <dbReference type="PIRSR" id="PIRSR000390-2"/>
    </source>
</evidence>
<dbReference type="Gene3D" id="3.90.1150.10">
    <property type="entry name" value="Aspartate Aminotransferase, domain 1"/>
    <property type="match status" value="1"/>
</dbReference>
<comment type="caution">
    <text evidence="4">The sequence shown here is derived from an EMBL/GenBank/DDBJ whole genome shotgun (WGS) entry which is preliminary data.</text>
</comment>
<dbReference type="Gene3D" id="3.40.640.10">
    <property type="entry name" value="Type I PLP-dependent aspartate aminotransferase-like (Major domain)"/>
    <property type="match status" value="1"/>
</dbReference>
<comment type="similarity">
    <text evidence="3">Belongs to the DegT/DnrJ/EryC1 family.</text>
</comment>
<evidence type="ECO:0000313" key="5">
    <source>
        <dbReference type="Proteomes" id="UP000823918"/>
    </source>
</evidence>
<dbReference type="AlphaFoldDB" id="A0A9D2Q7W1"/>
<dbReference type="InterPro" id="IPR015424">
    <property type="entry name" value="PyrdxlP-dep_Trfase"/>
</dbReference>
<dbReference type="InterPro" id="IPR000653">
    <property type="entry name" value="DegT/StrS_aminotransferase"/>
</dbReference>
<dbReference type="InterPro" id="IPR015421">
    <property type="entry name" value="PyrdxlP-dep_Trfase_major"/>
</dbReference>
<sequence>MESRFIPLSVPNFSGREKEYVNEAVVSEWVSTGGSKVPQFERAVADYVKMPDAVACNSGTSGLHLAMMIAGVGRGHEVIVPTLTFIAAVNPVRYAGAEPIFIGCDDSLCLCPAEVLRFLKEHAECVNGVCRNKATGAEIKAMVVVHVFGNMADMQALMKIAEEWHLTVIEDATEALGTYYTEGVYQGKYAGTIGDIGVYSFNGNKIITTGSGGMVVSNHPDWLSHARHLSTQAKSDELNYKHDEVGYNYRLTNLQAALGLAQMEQLEDFIAHKEKMYEFYRERLDGKHHYRILPFCEGVRSNHWFYSLYVEDGHSLSRDEIIQVLKEQKIQTRPIWGLIQDQADYPKNEAYGEEKARHYLERIVNLPCSTSLTQEDAERVVQVLLSL</sequence>
<feature type="modified residue" description="N6-(pyridoxal phosphate)lysine" evidence="2">
    <location>
        <position position="205"/>
    </location>
</feature>
<feature type="active site" description="Proton acceptor" evidence="1">
    <location>
        <position position="205"/>
    </location>
</feature>
<dbReference type="SUPFAM" id="SSF53383">
    <property type="entry name" value="PLP-dependent transferases"/>
    <property type="match status" value="1"/>
</dbReference>
<dbReference type="PANTHER" id="PTHR30244:SF30">
    <property type="entry name" value="BLR5990 PROTEIN"/>
    <property type="match status" value="1"/>
</dbReference>
<dbReference type="InterPro" id="IPR026385">
    <property type="entry name" value="LegC-like"/>
</dbReference>
<dbReference type="Proteomes" id="UP000823918">
    <property type="component" value="Unassembled WGS sequence"/>
</dbReference>
<dbReference type="PANTHER" id="PTHR30244">
    <property type="entry name" value="TRANSAMINASE"/>
    <property type="match status" value="1"/>
</dbReference>
<dbReference type="GO" id="GO:0000271">
    <property type="term" value="P:polysaccharide biosynthetic process"/>
    <property type="evidence" value="ECO:0007669"/>
    <property type="project" value="TreeGrafter"/>
</dbReference>
<proteinExistence type="inferred from homology"/>
<keyword evidence="4" id="KW-0808">Transferase</keyword>
<keyword evidence="4" id="KW-0032">Aminotransferase</keyword>
<evidence type="ECO:0000313" key="4">
    <source>
        <dbReference type="EMBL" id="HJC73025.1"/>
    </source>
</evidence>
<dbReference type="GO" id="GO:0008483">
    <property type="term" value="F:transaminase activity"/>
    <property type="evidence" value="ECO:0007669"/>
    <property type="project" value="UniProtKB-KW"/>
</dbReference>
<evidence type="ECO:0000256" key="3">
    <source>
        <dbReference type="RuleBase" id="RU004508"/>
    </source>
</evidence>
<name>A0A9D2Q7W1_9FIRM</name>
<dbReference type="EMBL" id="DWWA01000050">
    <property type="protein sequence ID" value="HJC73025.1"/>
    <property type="molecule type" value="Genomic_DNA"/>
</dbReference>
<organism evidence="4 5">
    <name type="scientific">Candidatus Ruthenibacterium merdavium</name>
    <dbReference type="NCBI Taxonomy" id="2838752"/>
    <lineage>
        <taxon>Bacteria</taxon>
        <taxon>Bacillati</taxon>
        <taxon>Bacillota</taxon>
        <taxon>Clostridia</taxon>
        <taxon>Eubacteriales</taxon>
        <taxon>Oscillospiraceae</taxon>
        <taxon>Ruthenibacterium</taxon>
    </lineage>
</organism>
<keyword evidence="2 3" id="KW-0663">Pyridoxal phosphate</keyword>